<protein>
    <recommendedName>
        <fullName evidence="3">Ankyrin repeat domain-containing protein</fullName>
    </recommendedName>
</protein>
<evidence type="ECO:0000313" key="1">
    <source>
        <dbReference type="EMBL" id="GFO84336.1"/>
    </source>
</evidence>
<organism evidence="1 2">
    <name type="scientific">Anaerostipes butyraticus</name>
    <dbReference type="NCBI Taxonomy" id="645466"/>
    <lineage>
        <taxon>Bacteria</taxon>
        <taxon>Bacillati</taxon>
        <taxon>Bacillota</taxon>
        <taxon>Clostridia</taxon>
        <taxon>Lachnospirales</taxon>
        <taxon>Lachnospiraceae</taxon>
        <taxon>Anaerostipes</taxon>
    </lineage>
</organism>
<dbReference type="Gene3D" id="1.25.40.20">
    <property type="entry name" value="Ankyrin repeat-containing domain"/>
    <property type="match status" value="1"/>
</dbReference>
<accession>A0A916VC72</accession>
<name>A0A916VC72_9FIRM</name>
<evidence type="ECO:0008006" key="3">
    <source>
        <dbReference type="Google" id="ProtNLM"/>
    </source>
</evidence>
<reference evidence="1" key="1">
    <citation type="submission" date="2020-06" db="EMBL/GenBank/DDBJ databases">
        <title>Characterization of fructooligosaccharide metabolism and fructooligosaccharide-degrading enzymes in human commensal butyrate producers.</title>
        <authorList>
            <person name="Tanno H."/>
            <person name="Fujii T."/>
            <person name="Hirano K."/>
            <person name="Maeno S."/>
            <person name="Tonozuka T."/>
            <person name="Sakamoto M."/>
            <person name="Ohkuma M."/>
            <person name="Tochio T."/>
            <person name="Endo A."/>
        </authorList>
    </citation>
    <scope>NUCLEOTIDE SEQUENCE</scope>
    <source>
        <strain evidence="1">JCM 17466</strain>
    </source>
</reference>
<dbReference type="InterPro" id="IPR036770">
    <property type="entry name" value="Ankyrin_rpt-contain_sf"/>
</dbReference>
<sequence length="202" mass="23412">MKKLFITVIGLFVLLYGILTFICFHVLLKDTDDYLDNDKASLEMVSYGGKEDTFEYAVMKCDYNKVQEYLDKKTDVNQLLKESQKTPLMLAATLPEYEDVMKMSKLLLKYDADARQEDSHGANVLFYTVYDEYETRSSEDNLKILEFYMEKGASPDITIRNFDAEYNGFEENGGTNLTLVEYCQKKGMDTEAEYLKERSSNH</sequence>
<proteinExistence type="predicted"/>
<dbReference type="EMBL" id="BLYI01000014">
    <property type="protein sequence ID" value="GFO84336.1"/>
    <property type="molecule type" value="Genomic_DNA"/>
</dbReference>
<dbReference type="SUPFAM" id="SSF48403">
    <property type="entry name" value="Ankyrin repeat"/>
    <property type="match status" value="1"/>
</dbReference>
<dbReference type="Proteomes" id="UP000613208">
    <property type="component" value="Unassembled WGS sequence"/>
</dbReference>
<gene>
    <name evidence="1" type="ORF">ANBU17_06830</name>
</gene>
<comment type="caution">
    <text evidence="1">The sequence shown here is derived from an EMBL/GenBank/DDBJ whole genome shotgun (WGS) entry which is preliminary data.</text>
</comment>
<dbReference type="RefSeq" id="WP_201310084.1">
    <property type="nucleotide sequence ID" value="NZ_BLYI01000014.1"/>
</dbReference>
<evidence type="ECO:0000313" key="2">
    <source>
        <dbReference type="Proteomes" id="UP000613208"/>
    </source>
</evidence>
<keyword evidence="2" id="KW-1185">Reference proteome</keyword>
<dbReference type="AlphaFoldDB" id="A0A916VC72"/>